<feature type="region of interest" description="Disordered" evidence="1">
    <location>
        <begin position="1"/>
        <end position="35"/>
    </location>
</feature>
<evidence type="ECO:0000313" key="3">
    <source>
        <dbReference type="Proteomes" id="UP000190648"/>
    </source>
</evidence>
<evidence type="ECO:0000256" key="1">
    <source>
        <dbReference type="SAM" id="MobiDB-lite"/>
    </source>
</evidence>
<reference evidence="2 3" key="1">
    <citation type="submission" date="2016-02" db="EMBL/GenBank/DDBJ databases">
        <title>Band-tailed pigeon sequencing and assembly.</title>
        <authorList>
            <person name="Soares A.E."/>
            <person name="Novak B.J."/>
            <person name="Rice E.S."/>
            <person name="O'Connell B."/>
            <person name="Chang D."/>
            <person name="Weber S."/>
            <person name="Shapiro B."/>
        </authorList>
    </citation>
    <scope>NUCLEOTIDE SEQUENCE [LARGE SCALE GENOMIC DNA]</scope>
    <source>
        <strain evidence="2">BTP2013</strain>
        <tissue evidence="2">Blood</tissue>
    </source>
</reference>
<sequence>MTIAKLSAGASRCGSPCKEVNLDGDGHTEKPHHRPSVCFPGAALEALDEIRHPEQHREVGTPSREDLILLVRSDLVFRKMRAAAPV</sequence>
<proteinExistence type="predicted"/>
<organism evidence="2 3">
    <name type="scientific">Patagioenas fasciata monilis</name>
    <dbReference type="NCBI Taxonomy" id="372326"/>
    <lineage>
        <taxon>Eukaryota</taxon>
        <taxon>Metazoa</taxon>
        <taxon>Chordata</taxon>
        <taxon>Craniata</taxon>
        <taxon>Vertebrata</taxon>
        <taxon>Euteleostomi</taxon>
        <taxon>Archelosauria</taxon>
        <taxon>Archosauria</taxon>
        <taxon>Dinosauria</taxon>
        <taxon>Saurischia</taxon>
        <taxon>Theropoda</taxon>
        <taxon>Coelurosauria</taxon>
        <taxon>Aves</taxon>
        <taxon>Neognathae</taxon>
        <taxon>Neoaves</taxon>
        <taxon>Columbimorphae</taxon>
        <taxon>Columbiformes</taxon>
        <taxon>Columbidae</taxon>
        <taxon>Patagioenas</taxon>
    </lineage>
</organism>
<dbReference type="EMBL" id="LSYS01003963">
    <property type="protein sequence ID" value="OPJ81645.1"/>
    <property type="molecule type" value="Genomic_DNA"/>
</dbReference>
<protein>
    <submittedName>
        <fullName evidence="2">Uncharacterized protein</fullName>
    </submittedName>
</protein>
<accession>A0A1V4KB79</accession>
<comment type="caution">
    <text evidence="2">The sequence shown here is derived from an EMBL/GenBank/DDBJ whole genome shotgun (WGS) entry which is preliminary data.</text>
</comment>
<feature type="compositionally biased region" description="Basic and acidic residues" evidence="1">
    <location>
        <begin position="20"/>
        <end position="29"/>
    </location>
</feature>
<name>A0A1V4KB79_PATFA</name>
<gene>
    <name evidence="2" type="ORF">AV530_014647</name>
</gene>
<evidence type="ECO:0000313" key="2">
    <source>
        <dbReference type="EMBL" id="OPJ81645.1"/>
    </source>
</evidence>
<dbReference type="Proteomes" id="UP000190648">
    <property type="component" value="Unassembled WGS sequence"/>
</dbReference>
<dbReference type="AlphaFoldDB" id="A0A1V4KB79"/>
<keyword evidence="3" id="KW-1185">Reference proteome</keyword>